<keyword evidence="1" id="KW-1133">Transmembrane helix</keyword>
<evidence type="ECO:0000256" key="1">
    <source>
        <dbReference type="SAM" id="Phobius"/>
    </source>
</evidence>
<keyword evidence="1" id="KW-0472">Membrane</keyword>
<dbReference type="EMBL" id="KI685804">
    <property type="protein sequence ID" value="ETK88790.1"/>
    <property type="molecule type" value="Genomic_DNA"/>
</dbReference>
<protein>
    <submittedName>
        <fullName evidence="2">Uncharacterized protein</fullName>
    </submittedName>
</protein>
<feature type="transmembrane region" description="Helical" evidence="1">
    <location>
        <begin position="59"/>
        <end position="78"/>
    </location>
</feature>
<accession>W2H2I1</accession>
<name>W2H2I1_PHYNI</name>
<sequence>REQIVRSVAGEHGNPVGLVSALVAGDLAWLGVVLVAEDLAWLLAGDLTGLVLGRRRSGLSLGLVVCACGFVLVAGRLLRTLVFGYLCGFC</sequence>
<evidence type="ECO:0000313" key="2">
    <source>
        <dbReference type="EMBL" id="ETK88790.1"/>
    </source>
</evidence>
<feature type="non-terminal residue" evidence="2">
    <location>
        <position position="1"/>
    </location>
</feature>
<keyword evidence="1" id="KW-0812">Transmembrane</keyword>
<gene>
    <name evidence="2" type="ORF">L915_07002</name>
</gene>
<organism evidence="2">
    <name type="scientific">Phytophthora nicotianae</name>
    <name type="common">Potato buckeye rot agent</name>
    <name type="synonym">Phytophthora parasitica</name>
    <dbReference type="NCBI Taxonomy" id="4792"/>
    <lineage>
        <taxon>Eukaryota</taxon>
        <taxon>Sar</taxon>
        <taxon>Stramenopiles</taxon>
        <taxon>Oomycota</taxon>
        <taxon>Peronosporomycetes</taxon>
        <taxon>Peronosporales</taxon>
        <taxon>Peronosporaceae</taxon>
        <taxon>Phytophthora</taxon>
    </lineage>
</organism>
<proteinExistence type="predicted"/>
<dbReference type="Proteomes" id="UP000053236">
    <property type="component" value="Unassembled WGS sequence"/>
</dbReference>
<dbReference type="AlphaFoldDB" id="W2H2I1"/>
<reference evidence="2" key="1">
    <citation type="submission" date="2013-11" db="EMBL/GenBank/DDBJ databases">
        <title>The Genome Sequence of Phytophthora parasitica CJ02B3.</title>
        <authorList>
            <consortium name="The Broad Institute Genomics Platform"/>
            <person name="Russ C."/>
            <person name="Tyler B."/>
            <person name="Panabieres F."/>
            <person name="Shan W."/>
            <person name="Tripathy S."/>
            <person name="Grunwald N."/>
            <person name="Machado M."/>
            <person name="Johnson C.S."/>
            <person name="Arredondo F."/>
            <person name="Hong C."/>
            <person name="Coffey M."/>
            <person name="Young S.K."/>
            <person name="Zeng Q."/>
            <person name="Gargeya S."/>
            <person name="Fitzgerald M."/>
            <person name="Abouelleil A."/>
            <person name="Alvarado L."/>
            <person name="Chapman S.B."/>
            <person name="Gainer-Dewar J."/>
            <person name="Goldberg J."/>
            <person name="Griggs A."/>
            <person name="Gujja S."/>
            <person name="Hansen M."/>
            <person name="Howarth C."/>
            <person name="Imamovic A."/>
            <person name="Ireland A."/>
            <person name="Larimer J."/>
            <person name="McCowan C."/>
            <person name="Murphy C."/>
            <person name="Pearson M."/>
            <person name="Poon T.W."/>
            <person name="Priest M."/>
            <person name="Roberts A."/>
            <person name="Saif S."/>
            <person name="Shea T."/>
            <person name="Sykes S."/>
            <person name="Wortman J."/>
            <person name="Nusbaum C."/>
            <person name="Birren B."/>
        </authorList>
    </citation>
    <scope>NUCLEOTIDE SEQUENCE [LARGE SCALE GENOMIC DNA]</scope>
    <source>
        <strain evidence="2">CJ02B3</strain>
    </source>
</reference>